<evidence type="ECO:0000313" key="4">
    <source>
        <dbReference type="EMBL" id="CAB4638546.1"/>
    </source>
</evidence>
<dbReference type="EMBL" id="CAFBRX010000006">
    <property type="protein sequence ID" value="CAB5110217.1"/>
    <property type="molecule type" value="Genomic_DNA"/>
</dbReference>
<dbReference type="EMBL" id="CAEZUK010000190">
    <property type="protein sequence ID" value="CAB4606314.1"/>
    <property type="molecule type" value="Genomic_DNA"/>
</dbReference>
<proteinExistence type="predicted"/>
<name>A0A6J6JNL6_9ZZZZ</name>
<feature type="region of interest" description="Disordered" evidence="1">
    <location>
        <begin position="105"/>
        <end position="131"/>
    </location>
</feature>
<evidence type="ECO:0000313" key="3">
    <source>
        <dbReference type="EMBL" id="CAB4606314.1"/>
    </source>
</evidence>
<evidence type="ECO:0000256" key="1">
    <source>
        <dbReference type="SAM" id="MobiDB-lite"/>
    </source>
</evidence>
<organism evidence="4">
    <name type="scientific">freshwater metagenome</name>
    <dbReference type="NCBI Taxonomy" id="449393"/>
    <lineage>
        <taxon>unclassified sequences</taxon>
        <taxon>metagenomes</taxon>
        <taxon>ecological metagenomes</taxon>
    </lineage>
</organism>
<sequence length="152" mass="16346">MGQPVIVVEKPSSRPGLVRFETNRTLSGSGHERFLASDTTAHAVSAVTPSAELARRLFATGQVDGVHVYQNMITVDLATGSNSTGLGDIVRDLHQYWKPGMVPPTLEELVGPEETSAPATSESTGDGVVVDSRVPAHLIERSRLAREKWSSR</sequence>
<evidence type="ECO:0000313" key="2">
    <source>
        <dbReference type="EMBL" id="CAB4534744.1"/>
    </source>
</evidence>
<dbReference type="AlphaFoldDB" id="A0A6J6JNL6"/>
<protein>
    <submittedName>
        <fullName evidence="4">Unannotated protein</fullName>
    </submittedName>
</protein>
<gene>
    <name evidence="2" type="ORF">UFOPK1421_00261</name>
    <name evidence="3" type="ORF">UFOPK1820_01081</name>
    <name evidence="4" type="ORF">UFOPK1960_01158</name>
    <name evidence="5" type="ORF">UFOPK4275_00872</name>
    <name evidence="6" type="ORF">UFOPK4422_00122</name>
</gene>
<evidence type="ECO:0000313" key="5">
    <source>
        <dbReference type="EMBL" id="CAB5051029.1"/>
    </source>
</evidence>
<dbReference type="EMBL" id="CAEZSL010000017">
    <property type="protein sequence ID" value="CAB4534744.1"/>
    <property type="molecule type" value="Genomic_DNA"/>
</dbReference>
<evidence type="ECO:0000313" key="6">
    <source>
        <dbReference type="EMBL" id="CAB5110217.1"/>
    </source>
</evidence>
<reference evidence="4" key="1">
    <citation type="submission" date="2020-05" db="EMBL/GenBank/DDBJ databases">
        <authorList>
            <person name="Chiriac C."/>
            <person name="Salcher M."/>
            <person name="Ghai R."/>
            <person name="Kavagutti S V."/>
        </authorList>
    </citation>
    <scope>NUCLEOTIDE SEQUENCE</scope>
</reference>
<accession>A0A6J6JNL6</accession>
<dbReference type="EMBL" id="CAFBQJ010000154">
    <property type="protein sequence ID" value="CAB5051029.1"/>
    <property type="molecule type" value="Genomic_DNA"/>
</dbReference>
<dbReference type="EMBL" id="CAEZVL010000209">
    <property type="protein sequence ID" value="CAB4638546.1"/>
    <property type="molecule type" value="Genomic_DNA"/>
</dbReference>